<proteinExistence type="predicted"/>
<keyword evidence="2" id="KW-0472">Membrane</keyword>
<reference evidence="3 4" key="1">
    <citation type="submission" date="2020-08" db="EMBL/GenBank/DDBJ databases">
        <title>Sequencing the genomes of 1000 actinobacteria strains.</title>
        <authorList>
            <person name="Klenk H.-P."/>
        </authorList>
    </citation>
    <scope>NUCLEOTIDE SEQUENCE [LARGE SCALE GENOMIC DNA]</scope>
    <source>
        <strain evidence="3 4">DSM 102030</strain>
    </source>
</reference>
<dbReference type="Proteomes" id="UP000523007">
    <property type="component" value="Unassembled WGS sequence"/>
</dbReference>
<keyword evidence="4" id="KW-1185">Reference proteome</keyword>
<name>A0A7W7RI65_9ACTN</name>
<protein>
    <submittedName>
        <fullName evidence="3">Uncharacterized protein</fullName>
    </submittedName>
</protein>
<evidence type="ECO:0000313" key="4">
    <source>
        <dbReference type="Proteomes" id="UP000523007"/>
    </source>
</evidence>
<evidence type="ECO:0000256" key="1">
    <source>
        <dbReference type="SAM" id="MobiDB-lite"/>
    </source>
</evidence>
<evidence type="ECO:0000313" key="3">
    <source>
        <dbReference type="EMBL" id="MBB4932403.1"/>
    </source>
</evidence>
<feature type="transmembrane region" description="Helical" evidence="2">
    <location>
        <begin position="72"/>
        <end position="96"/>
    </location>
</feature>
<keyword evidence="2" id="KW-1133">Transmembrane helix</keyword>
<dbReference type="RefSeq" id="WP_184579798.1">
    <property type="nucleotide sequence ID" value="NZ_JACHJT010000001.1"/>
</dbReference>
<keyword evidence="2" id="KW-0812">Transmembrane</keyword>
<organism evidence="3 4">
    <name type="scientific">Lipingzhangella halophila</name>
    <dbReference type="NCBI Taxonomy" id="1783352"/>
    <lineage>
        <taxon>Bacteria</taxon>
        <taxon>Bacillati</taxon>
        <taxon>Actinomycetota</taxon>
        <taxon>Actinomycetes</taxon>
        <taxon>Streptosporangiales</taxon>
        <taxon>Nocardiopsidaceae</taxon>
        <taxon>Lipingzhangella</taxon>
    </lineage>
</organism>
<gene>
    <name evidence="3" type="ORF">F4561_003223</name>
</gene>
<accession>A0A7W7RI65</accession>
<dbReference type="AlphaFoldDB" id="A0A7W7RI65"/>
<feature type="transmembrane region" description="Helical" evidence="2">
    <location>
        <begin position="6"/>
        <end position="30"/>
    </location>
</feature>
<comment type="caution">
    <text evidence="3">The sequence shown here is derived from an EMBL/GenBank/DDBJ whole genome shotgun (WGS) entry which is preliminary data.</text>
</comment>
<sequence>MEYIGVPLVTLVRTLGPPIVVLGIGALLILRRRPPRARLLWAALAAHLLAAALPFLWLLVQVSTGLTGETVVALIMTLVQPGVEFAAWLLVFAMIFGRRVSPMDAAPAEHAGFEPRPGRPDPGSSPGSGAAASADPVDQREQG</sequence>
<feature type="compositionally biased region" description="Low complexity" evidence="1">
    <location>
        <begin position="121"/>
        <end position="136"/>
    </location>
</feature>
<evidence type="ECO:0000256" key="2">
    <source>
        <dbReference type="SAM" id="Phobius"/>
    </source>
</evidence>
<dbReference type="EMBL" id="JACHJT010000001">
    <property type="protein sequence ID" value="MBB4932403.1"/>
    <property type="molecule type" value="Genomic_DNA"/>
</dbReference>
<feature type="region of interest" description="Disordered" evidence="1">
    <location>
        <begin position="107"/>
        <end position="143"/>
    </location>
</feature>
<feature type="transmembrane region" description="Helical" evidence="2">
    <location>
        <begin position="39"/>
        <end position="60"/>
    </location>
</feature>